<evidence type="ECO:0000256" key="6">
    <source>
        <dbReference type="SAM" id="MobiDB-lite"/>
    </source>
</evidence>
<dbReference type="Proteomes" id="UP000001876">
    <property type="component" value="Unassembled WGS sequence"/>
</dbReference>
<evidence type="ECO:0000256" key="2">
    <source>
        <dbReference type="ARBA" id="ARBA00010304"/>
    </source>
</evidence>
<dbReference type="InterPro" id="IPR013761">
    <property type="entry name" value="SAM/pointed_sf"/>
</dbReference>
<keyword evidence="3" id="KW-0227">DNA damage</keyword>
<dbReference type="InterPro" id="IPR001660">
    <property type="entry name" value="SAM"/>
</dbReference>
<dbReference type="Pfam" id="PF00753">
    <property type="entry name" value="Lactamase_B"/>
    <property type="match status" value="1"/>
</dbReference>
<dbReference type="PANTHER" id="PTHR23240:SF6">
    <property type="entry name" value="DNA CROSS-LINK REPAIR 1A PROTEIN"/>
    <property type="match status" value="1"/>
</dbReference>
<comment type="similarity">
    <text evidence="2">Belongs to the DNA repair metallo-beta-lactamase (DRMBL) family.</text>
</comment>
<feature type="compositionally biased region" description="Low complexity" evidence="6">
    <location>
        <begin position="293"/>
        <end position="304"/>
    </location>
</feature>
<reference evidence="8 9" key="1">
    <citation type="journal article" date="2009" name="Science">
        <title>Green evolution and dynamic adaptations revealed by genomes of the marine picoeukaryotes Micromonas.</title>
        <authorList>
            <person name="Worden A.Z."/>
            <person name="Lee J.H."/>
            <person name="Mock T."/>
            <person name="Rouze P."/>
            <person name="Simmons M.P."/>
            <person name="Aerts A.L."/>
            <person name="Allen A.E."/>
            <person name="Cuvelier M.L."/>
            <person name="Derelle E."/>
            <person name="Everett M.V."/>
            <person name="Foulon E."/>
            <person name="Grimwood J."/>
            <person name="Gundlach H."/>
            <person name="Henrissat B."/>
            <person name="Napoli C."/>
            <person name="McDonald S.M."/>
            <person name="Parker M.S."/>
            <person name="Rombauts S."/>
            <person name="Salamov A."/>
            <person name="Von Dassow P."/>
            <person name="Badger J.H."/>
            <person name="Coutinho P.M."/>
            <person name="Demir E."/>
            <person name="Dubchak I."/>
            <person name="Gentemann C."/>
            <person name="Eikrem W."/>
            <person name="Gready J.E."/>
            <person name="John U."/>
            <person name="Lanier W."/>
            <person name="Lindquist E.A."/>
            <person name="Lucas S."/>
            <person name="Mayer K.F."/>
            <person name="Moreau H."/>
            <person name="Not F."/>
            <person name="Otillar R."/>
            <person name="Panaud O."/>
            <person name="Pangilinan J."/>
            <person name="Paulsen I."/>
            <person name="Piegu B."/>
            <person name="Poliakov A."/>
            <person name="Robbens S."/>
            <person name="Schmutz J."/>
            <person name="Toulza E."/>
            <person name="Wyss T."/>
            <person name="Zelensky A."/>
            <person name="Zhou K."/>
            <person name="Armbrust E.V."/>
            <person name="Bhattacharya D."/>
            <person name="Goodenough U.W."/>
            <person name="Van de Peer Y."/>
            <person name="Grigoriev I.V."/>
        </authorList>
    </citation>
    <scope>NUCLEOTIDE SEQUENCE [LARGE SCALE GENOMIC DNA]</scope>
    <source>
        <strain evidence="8 9">CCMP1545</strain>
    </source>
</reference>
<dbReference type="RefSeq" id="XP_003061601.1">
    <property type="nucleotide sequence ID" value="XM_003061555.1"/>
</dbReference>
<organism evidence="9">
    <name type="scientific">Micromonas pusilla (strain CCMP1545)</name>
    <name type="common">Picoplanktonic green alga</name>
    <dbReference type="NCBI Taxonomy" id="564608"/>
    <lineage>
        <taxon>Eukaryota</taxon>
        <taxon>Viridiplantae</taxon>
        <taxon>Chlorophyta</taxon>
        <taxon>Mamiellophyceae</taxon>
        <taxon>Mamiellales</taxon>
        <taxon>Mamiellaceae</taxon>
        <taxon>Micromonas</taxon>
    </lineage>
</organism>
<dbReference type="PROSITE" id="PS50105">
    <property type="entry name" value="SAM_DOMAIN"/>
    <property type="match status" value="1"/>
</dbReference>
<dbReference type="Gene3D" id="3.60.15.10">
    <property type="entry name" value="Ribonuclease Z/Hydroxyacylglutathione hydrolase-like"/>
    <property type="match status" value="1"/>
</dbReference>
<dbReference type="FunFam" id="3.40.50.12650:FF:000001">
    <property type="entry name" value="DNA cross-link repair 1A"/>
    <property type="match status" value="1"/>
</dbReference>
<dbReference type="GO" id="GO:0035312">
    <property type="term" value="F:5'-3' DNA exonuclease activity"/>
    <property type="evidence" value="ECO:0007669"/>
    <property type="project" value="TreeGrafter"/>
</dbReference>
<dbReference type="GO" id="GO:0003684">
    <property type="term" value="F:damaged DNA binding"/>
    <property type="evidence" value="ECO:0007669"/>
    <property type="project" value="TreeGrafter"/>
</dbReference>
<dbReference type="SUPFAM" id="SSF47769">
    <property type="entry name" value="SAM/Pointed domain"/>
    <property type="match status" value="1"/>
</dbReference>
<protein>
    <submittedName>
        <fullName evidence="8">Predicted protein</fullName>
    </submittedName>
</protein>
<accession>C1N0A8</accession>
<evidence type="ECO:0000256" key="5">
    <source>
        <dbReference type="ARBA" id="ARBA00023242"/>
    </source>
</evidence>
<evidence type="ECO:0000259" key="7">
    <source>
        <dbReference type="PROSITE" id="PS50105"/>
    </source>
</evidence>
<feature type="region of interest" description="Disordered" evidence="6">
    <location>
        <begin position="24"/>
        <end position="130"/>
    </location>
</feature>
<evidence type="ECO:0000313" key="9">
    <source>
        <dbReference type="Proteomes" id="UP000001876"/>
    </source>
</evidence>
<dbReference type="EMBL" id="GG663744">
    <property type="protein sequence ID" value="EEH54231.1"/>
    <property type="molecule type" value="Genomic_DNA"/>
</dbReference>
<dbReference type="Gene3D" id="1.10.150.50">
    <property type="entry name" value="Transcription Factor, Ets-1"/>
    <property type="match status" value="1"/>
</dbReference>
<gene>
    <name evidence="8" type="ORF">MICPUCDRAFT_50950</name>
</gene>
<proteinExistence type="inferred from homology"/>
<dbReference type="GeneID" id="9686802"/>
<feature type="compositionally biased region" description="Acidic residues" evidence="6">
    <location>
        <begin position="71"/>
        <end position="94"/>
    </location>
</feature>
<dbReference type="OrthoDB" id="262529at2759"/>
<dbReference type="InterPro" id="IPR011084">
    <property type="entry name" value="DRMBL"/>
</dbReference>
<dbReference type="GO" id="GO:0036297">
    <property type="term" value="P:interstrand cross-link repair"/>
    <property type="evidence" value="ECO:0007669"/>
    <property type="project" value="TreeGrafter"/>
</dbReference>
<dbReference type="CDD" id="cd09487">
    <property type="entry name" value="SAM_superfamily"/>
    <property type="match status" value="1"/>
</dbReference>
<dbReference type="PANTHER" id="PTHR23240">
    <property type="entry name" value="DNA CROSS-LINK REPAIR PROTEIN PSO2/SNM1-RELATED"/>
    <property type="match status" value="1"/>
</dbReference>
<dbReference type="AlphaFoldDB" id="C1N0A8"/>
<dbReference type="GO" id="GO:0005634">
    <property type="term" value="C:nucleus"/>
    <property type="evidence" value="ECO:0007669"/>
    <property type="project" value="UniProtKB-SubCell"/>
</dbReference>
<dbReference type="KEGG" id="mpp:MICPUCDRAFT_50950"/>
<keyword evidence="4" id="KW-0234">DNA repair</keyword>
<sequence>MQMSLSRLASSSIFSNLTAPLSFTSAAPARASGPSPDERASRWRPADLGGANKNEPIDVVVDDEPTAREDWDGEGEGEATPEENLDEEEDDDEVAVISSVAELYRDESDAAGGGDGDDRGRPNDDDDDDERCPVCDRALRSLADTPLARVAHVNACLDDETGGWEGDEDDEEEVARDDALGATWDEGGEGEWHDVAAWCHAVDQPSFAPVAVERKLTFDALERLTDEDLRAMGVGTLGARKRLRAAIEAREVSPPPPPPTTTTTTGAGGWHPTREAVAVAPVFAFARGEAVAPSAAPSSSSGSGRHVDAPPSKRRKDRPRPSSSRYVPAAAQDLPPPPPWIRVPGTTFIVDGFRGYGKSHSGWCKNWFLTHFHADHYAGLTRSTPSEGCVVWCSRPTARLCQLRLGISKSRLRAVDVGRDFIVEGVKCRFVHANHCPGAVMIVFDDIPGGGGPVLATGDCRFHASMTLDPGLLRIQERRPAVMLDTTYCDPKHAFPPQEEVLKAVAVAVKAENFNPKCLFLFGTYTIGKERVFFEAAKALGKKVYVGKQKRQVLDALGDAIDKTYMDSVTTDDTETNLHVVPMGSTSFARMKTILRYYKNRYDTVIAFKPTGWTFEKAAKTARATKRTQRGSLIQYALPYSEHSSFTELRAFMRWLKPRAILPHVGNDRGPKAARMVRLLTAPEPSEEGGEARADDDR</sequence>
<dbReference type="Gene3D" id="3.40.50.12650">
    <property type="match status" value="1"/>
</dbReference>
<dbReference type="SUPFAM" id="SSF56281">
    <property type="entry name" value="Metallo-hydrolase/oxidoreductase"/>
    <property type="match status" value="1"/>
</dbReference>
<dbReference type="CDD" id="cd16273">
    <property type="entry name" value="SNM1A-1C-like_MBL-fold"/>
    <property type="match status" value="1"/>
</dbReference>
<dbReference type="InterPro" id="IPR001279">
    <property type="entry name" value="Metallo-B-lactamas"/>
</dbReference>
<dbReference type="SMART" id="SM00849">
    <property type="entry name" value="Lactamase_B"/>
    <property type="match status" value="1"/>
</dbReference>
<name>C1N0A8_MICPC</name>
<evidence type="ECO:0000313" key="8">
    <source>
        <dbReference type="EMBL" id="EEH54231.1"/>
    </source>
</evidence>
<comment type="subcellular location">
    <subcellularLocation>
        <location evidence="1">Nucleus</location>
    </subcellularLocation>
</comment>
<evidence type="ECO:0000256" key="1">
    <source>
        <dbReference type="ARBA" id="ARBA00004123"/>
    </source>
</evidence>
<feature type="domain" description="SAM" evidence="7">
    <location>
        <begin position="190"/>
        <end position="253"/>
    </location>
</feature>
<evidence type="ECO:0000256" key="3">
    <source>
        <dbReference type="ARBA" id="ARBA00022763"/>
    </source>
</evidence>
<keyword evidence="9" id="KW-1185">Reference proteome</keyword>
<dbReference type="InterPro" id="IPR036866">
    <property type="entry name" value="RibonucZ/Hydroxyglut_hydro"/>
</dbReference>
<keyword evidence="5" id="KW-0539">Nucleus</keyword>
<evidence type="ECO:0000256" key="4">
    <source>
        <dbReference type="ARBA" id="ARBA00023204"/>
    </source>
</evidence>
<dbReference type="GO" id="GO:0006303">
    <property type="term" value="P:double-strand break repair via nonhomologous end joining"/>
    <property type="evidence" value="ECO:0007669"/>
    <property type="project" value="TreeGrafter"/>
</dbReference>
<dbReference type="eggNOG" id="KOG1361">
    <property type="taxonomic scope" value="Eukaryota"/>
</dbReference>
<dbReference type="Pfam" id="PF07522">
    <property type="entry name" value="DRMBL"/>
    <property type="match status" value="1"/>
</dbReference>
<feature type="compositionally biased region" description="Low complexity" evidence="6">
    <location>
        <begin position="25"/>
        <end position="35"/>
    </location>
</feature>
<dbReference type="OMA" id="NHGKIYC"/>
<dbReference type="STRING" id="564608.C1N0A8"/>
<feature type="compositionally biased region" description="Basic and acidic residues" evidence="6">
    <location>
        <begin position="36"/>
        <end position="45"/>
    </location>
</feature>
<feature type="region of interest" description="Disordered" evidence="6">
    <location>
        <begin position="293"/>
        <end position="338"/>
    </location>
</feature>
<feature type="region of interest" description="Disordered" evidence="6">
    <location>
        <begin position="248"/>
        <end position="271"/>
    </location>
</feature>